<dbReference type="Pfam" id="PF00378">
    <property type="entry name" value="ECH_1"/>
    <property type="match status" value="1"/>
</dbReference>
<dbReference type="AlphaFoldDB" id="A0A485LZH9"/>
<protein>
    <submittedName>
        <fullName evidence="2">Enoyl-CoA hydratase Echa16 (Enoyl hydrase) (Unsaturated acyl-CoA hydratase) (Crotonase)</fullName>
        <ecNumber evidence="2">4.2.1.17</ecNumber>
    </submittedName>
</protein>
<dbReference type="EC" id="4.2.1.17" evidence="2"/>
<evidence type="ECO:0000256" key="1">
    <source>
        <dbReference type="ARBA" id="ARBA00005254"/>
    </source>
</evidence>
<organism evidence="2">
    <name type="scientific">anaerobic digester metagenome</name>
    <dbReference type="NCBI Taxonomy" id="1263854"/>
    <lineage>
        <taxon>unclassified sequences</taxon>
        <taxon>metagenomes</taxon>
        <taxon>ecological metagenomes</taxon>
    </lineage>
</organism>
<proteinExistence type="inferred from homology"/>
<dbReference type="EMBL" id="CAADRM010000085">
    <property type="protein sequence ID" value="VFU13962.1"/>
    <property type="molecule type" value="Genomic_DNA"/>
</dbReference>
<reference evidence="2" key="1">
    <citation type="submission" date="2019-03" db="EMBL/GenBank/DDBJ databases">
        <authorList>
            <person name="Hao L."/>
        </authorList>
    </citation>
    <scope>NUCLEOTIDE SEQUENCE</scope>
</reference>
<dbReference type="SUPFAM" id="SSF52096">
    <property type="entry name" value="ClpP/crotonase"/>
    <property type="match status" value="1"/>
</dbReference>
<name>A0A485LZH9_9ZZZZ</name>
<gene>
    <name evidence="2" type="primary">echA</name>
    <name evidence="2" type="ORF">SCFA_230003</name>
</gene>
<evidence type="ECO:0000313" key="2">
    <source>
        <dbReference type="EMBL" id="VFU13962.1"/>
    </source>
</evidence>
<sequence>MEKTVLFEVEGSTALITLNRPERHNAICRDLLIGLYDAIDETARNDAIKVAIITGNGRSFCSGLDLSVVGKENLQDPRGDGRDMPDVFADCKKPIIGAINGNAITGGFELALNCDFLIASENARFIDSHAKVGIHPGWGMTQLLQQAVGQRMAKQMSFTCKPLSAHDALRCGLVNEVVPPEELIPRAKQIAQDIAEVDFGIMLEIKALIEKQNEVPIQEALKIERRGFQEFLKRVNLFF</sequence>
<dbReference type="GO" id="GO:0004300">
    <property type="term" value="F:enoyl-CoA hydratase activity"/>
    <property type="evidence" value="ECO:0007669"/>
    <property type="project" value="UniProtKB-EC"/>
</dbReference>
<dbReference type="InterPro" id="IPR029045">
    <property type="entry name" value="ClpP/crotonase-like_dom_sf"/>
</dbReference>
<dbReference type="PANTHER" id="PTHR43802:SF1">
    <property type="entry name" value="IP11341P-RELATED"/>
    <property type="match status" value="1"/>
</dbReference>
<dbReference type="NCBIfam" id="NF004840">
    <property type="entry name" value="PRK06190.1"/>
    <property type="match status" value="1"/>
</dbReference>
<comment type="similarity">
    <text evidence="1">Belongs to the enoyl-CoA hydratase/isomerase family.</text>
</comment>
<dbReference type="InterPro" id="IPR001753">
    <property type="entry name" value="Enoyl-CoA_hydra/iso"/>
</dbReference>
<dbReference type="PANTHER" id="PTHR43802">
    <property type="entry name" value="ENOYL-COA HYDRATASE"/>
    <property type="match status" value="1"/>
</dbReference>
<keyword evidence="2" id="KW-0456">Lyase</keyword>
<dbReference type="Gene3D" id="3.90.226.10">
    <property type="entry name" value="2-enoyl-CoA Hydratase, Chain A, domain 1"/>
    <property type="match status" value="1"/>
</dbReference>
<dbReference type="CDD" id="cd06558">
    <property type="entry name" value="crotonase-like"/>
    <property type="match status" value="1"/>
</dbReference>
<accession>A0A485LZH9</accession>